<dbReference type="Proteomes" id="UP000245942">
    <property type="component" value="Unassembled WGS sequence"/>
</dbReference>
<reference evidence="2 3" key="1">
    <citation type="journal article" date="2018" name="Mol. Biol. Evol.">
        <title>Broad Genomic Sampling Reveals a Smut Pathogenic Ancestry of the Fungal Clade Ustilaginomycotina.</title>
        <authorList>
            <person name="Kijpornyongpan T."/>
            <person name="Mondo S.J."/>
            <person name="Barry K."/>
            <person name="Sandor L."/>
            <person name="Lee J."/>
            <person name="Lipzen A."/>
            <person name="Pangilinan J."/>
            <person name="LaButti K."/>
            <person name="Hainaut M."/>
            <person name="Henrissat B."/>
            <person name="Grigoriev I.V."/>
            <person name="Spatafora J.W."/>
            <person name="Aime M.C."/>
        </authorList>
    </citation>
    <scope>NUCLEOTIDE SEQUENCE [LARGE SCALE GENOMIC DNA]</scope>
    <source>
        <strain evidence="2 3">MCA 4718</strain>
    </source>
</reference>
<protein>
    <submittedName>
        <fullName evidence="2">Uncharacterized protein</fullName>
    </submittedName>
</protein>
<evidence type="ECO:0000256" key="1">
    <source>
        <dbReference type="SAM" id="MobiDB-lite"/>
    </source>
</evidence>
<dbReference type="AlphaFoldDB" id="A0A316UFG9"/>
<keyword evidence="3" id="KW-1185">Reference proteome</keyword>
<name>A0A316UFG9_9BASI</name>
<accession>A0A316UFG9</accession>
<organism evidence="2 3">
    <name type="scientific">Pseudomicrostroma glucosiphilum</name>
    <dbReference type="NCBI Taxonomy" id="1684307"/>
    <lineage>
        <taxon>Eukaryota</taxon>
        <taxon>Fungi</taxon>
        <taxon>Dikarya</taxon>
        <taxon>Basidiomycota</taxon>
        <taxon>Ustilaginomycotina</taxon>
        <taxon>Exobasidiomycetes</taxon>
        <taxon>Microstromatales</taxon>
        <taxon>Microstromatales incertae sedis</taxon>
        <taxon>Pseudomicrostroma</taxon>
    </lineage>
</organism>
<proteinExistence type="predicted"/>
<dbReference type="EMBL" id="KZ819321">
    <property type="protein sequence ID" value="PWN23996.1"/>
    <property type="molecule type" value="Genomic_DNA"/>
</dbReference>
<dbReference type="GeneID" id="37011173"/>
<feature type="region of interest" description="Disordered" evidence="1">
    <location>
        <begin position="87"/>
        <end position="122"/>
    </location>
</feature>
<evidence type="ECO:0000313" key="2">
    <source>
        <dbReference type="EMBL" id="PWN23996.1"/>
    </source>
</evidence>
<gene>
    <name evidence="2" type="ORF">BCV69DRAFT_16284</name>
</gene>
<dbReference type="RefSeq" id="XP_025351156.1">
    <property type="nucleotide sequence ID" value="XM_025489439.1"/>
</dbReference>
<evidence type="ECO:0000313" key="3">
    <source>
        <dbReference type="Proteomes" id="UP000245942"/>
    </source>
</evidence>
<sequence>MEVISVSRACDVCARFCLSSRPLTIQGSDLGCIVRAARLCSMMQLRDEASEAWPKRGGGAQGQKGSGVAQGMLHERGRATIALVGSEANLRPGPPPPSSHLGDQDHHGLTHTHTHTRPRPDCPSLAPFSALQCLTFATITSDPRLHLPPSSTLASFYSYSSSFSSCFPSSASSRLKRDLSYVQRVSSHRD</sequence>